<dbReference type="Proteomes" id="UP000516260">
    <property type="component" value="Chromosome 8"/>
</dbReference>
<proteinExistence type="predicted"/>
<evidence type="ECO:0000313" key="5">
    <source>
        <dbReference type="Proteomes" id="UP000516260"/>
    </source>
</evidence>
<dbReference type="EMBL" id="SWLE01000021">
    <property type="protein sequence ID" value="TNM85326.1"/>
    <property type="molecule type" value="Genomic_DNA"/>
</dbReference>
<dbReference type="PANTHER" id="PTHR13771">
    <property type="entry name" value="INTERCELLULAR ADHESION MOLECULE"/>
    <property type="match status" value="1"/>
</dbReference>
<dbReference type="GO" id="GO:0005178">
    <property type="term" value="F:integrin binding"/>
    <property type="evidence" value="ECO:0007669"/>
    <property type="project" value="InterPro"/>
</dbReference>
<evidence type="ECO:0000256" key="2">
    <source>
        <dbReference type="SAM" id="SignalP"/>
    </source>
</evidence>
<dbReference type="Gene3D" id="2.60.40.10">
    <property type="entry name" value="Immunoglobulins"/>
    <property type="match status" value="2"/>
</dbReference>
<dbReference type="InterPro" id="IPR047012">
    <property type="entry name" value="ICAM_VCAM"/>
</dbReference>
<feature type="signal peptide" evidence="2">
    <location>
        <begin position="1"/>
        <end position="21"/>
    </location>
</feature>
<keyword evidence="5" id="KW-1185">Reference proteome</keyword>
<dbReference type="AlphaFoldDB" id="A0A4Z2B0X4"/>
<protein>
    <recommendedName>
        <fullName evidence="3">Ig-like domain-containing protein</fullName>
    </recommendedName>
</protein>
<evidence type="ECO:0000259" key="3">
    <source>
        <dbReference type="PROSITE" id="PS50835"/>
    </source>
</evidence>
<name>A0A4Z2B0X4_9TELE</name>
<reference evidence="4 5" key="1">
    <citation type="submission" date="2019-04" db="EMBL/GenBank/DDBJ databases">
        <title>The sequence and de novo assembly of Takifugu bimaculatus genome using PacBio and Hi-C technologies.</title>
        <authorList>
            <person name="Xu P."/>
            <person name="Liu B."/>
            <person name="Zhou Z."/>
        </authorList>
    </citation>
    <scope>NUCLEOTIDE SEQUENCE [LARGE SCALE GENOMIC DNA]</scope>
    <source>
        <strain evidence="4">TB-2018</strain>
        <tissue evidence="4">Muscle</tissue>
    </source>
</reference>
<evidence type="ECO:0000313" key="4">
    <source>
        <dbReference type="EMBL" id="TNM85326.1"/>
    </source>
</evidence>
<feature type="domain" description="Ig-like" evidence="3">
    <location>
        <begin position="146"/>
        <end position="205"/>
    </location>
</feature>
<dbReference type="SUPFAM" id="SSF48726">
    <property type="entry name" value="Immunoglobulin"/>
    <property type="match status" value="2"/>
</dbReference>
<dbReference type="GO" id="GO:0007155">
    <property type="term" value="P:cell adhesion"/>
    <property type="evidence" value="ECO:0007669"/>
    <property type="project" value="InterPro"/>
</dbReference>
<feature type="chain" id="PRO_5021344684" description="Ig-like domain-containing protein" evidence="2">
    <location>
        <begin position="22"/>
        <end position="250"/>
    </location>
</feature>
<dbReference type="InterPro" id="IPR007110">
    <property type="entry name" value="Ig-like_dom"/>
</dbReference>
<dbReference type="PROSITE" id="PS50835">
    <property type="entry name" value="IG_LIKE"/>
    <property type="match status" value="1"/>
</dbReference>
<organism evidence="4 5">
    <name type="scientific">Takifugu bimaculatus</name>
    <dbReference type="NCBI Taxonomy" id="433685"/>
    <lineage>
        <taxon>Eukaryota</taxon>
        <taxon>Metazoa</taxon>
        <taxon>Chordata</taxon>
        <taxon>Craniata</taxon>
        <taxon>Vertebrata</taxon>
        <taxon>Euteleostomi</taxon>
        <taxon>Actinopterygii</taxon>
        <taxon>Neopterygii</taxon>
        <taxon>Teleostei</taxon>
        <taxon>Neoteleostei</taxon>
        <taxon>Acanthomorphata</taxon>
        <taxon>Eupercaria</taxon>
        <taxon>Tetraodontiformes</taxon>
        <taxon>Tetradontoidea</taxon>
        <taxon>Tetraodontidae</taxon>
        <taxon>Takifugu</taxon>
    </lineage>
</organism>
<feature type="region of interest" description="Disordered" evidence="1">
    <location>
        <begin position="26"/>
        <end position="45"/>
    </location>
</feature>
<keyword evidence="2" id="KW-0732">Signal</keyword>
<dbReference type="InterPro" id="IPR013098">
    <property type="entry name" value="Ig_I-set"/>
</dbReference>
<evidence type="ECO:0000256" key="1">
    <source>
        <dbReference type="SAM" id="MobiDB-lite"/>
    </source>
</evidence>
<accession>A0A4Z2B0X4</accession>
<gene>
    <name evidence="4" type="ORF">fugu_007597</name>
</gene>
<comment type="caution">
    <text evidence="4">The sequence shown here is derived from an EMBL/GenBank/DDBJ whole genome shotgun (WGS) entry which is preliminary data.</text>
</comment>
<dbReference type="InterPro" id="IPR036179">
    <property type="entry name" value="Ig-like_dom_sf"/>
</dbReference>
<dbReference type="PANTHER" id="PTHR13771:SF9">
    <property type="entry name" value="INTERCELLULAR ADHESION MOLECULE 5"/>
    <property type="match status" value="1"/>
</dbReference>
<dbReference type="InterPro" id="IPR013783">
    <property type="entry name" value="Ig-like_fold"/>
</dbReference>
<dbReference type="Pfam" id="PF07679">
    <property type="entry name" value="I-set"/>
    <property type="match status" value="1"/>
</dbReference>
<sequence length="250" mass="27763">MTTSGWTITLLLLSLSSSASSSHLYINTPAPPPATSAHPPGGSEQDRCPLTISPSVLVIRFGDPVTLNCSVNQMNFEILGWEVSLVTKSGEKERPGFVAPVQFKGPPDPTMERFLVWNVERMTAWDINLTCFALSDQWQQCSLKLPVLVYIDPQLICPTKLQVREGERLSCEVRGNPPPFVTWYRNGEVVVLPARARREDAGKYTALARWLLELKNFTVEVEVLGGHGSTNSCDSYFLLLVVLIQIINCM</sequence>